<dbReference type="GO" id="GO:0005524">
    <property type="term" value="F:ATP binding"/>
    <property type="evidence" value="ECO:0007669"/>
    <property type="project" value="UniProtKB-UniRule"/>
</dbReference>
<evidence type="ECO:0000259" key="7">
    <source>
        <dbReference type="PROSITE" id="PS51186"/>
    </source>
</evidence>
<gene>
    <name evidence="8" type="ORF">GM668_21390</name>
</gene>
<evidence type="ECO:0000256" key="1">
    <source>
        <dbReference type="ARBA" id="ARBA00022598"/>
    </source>
</evidence>
<feature type="domain" description="ATP-grasp" evidence="6">
    <location>
        <begin position="496"/>
        <end position="532"/>
    </location>
</feature>
<dbReference type="InterPro" id="IPR016102">
    <property type="entry name" value="Succinyl-CoA_synth-like"/>
</dbReference>
<dbReference type="OrthoDB" id="9807426at2"/>
<dbReference type="Pfam" id="PF00583">
    <property type="entry name" value="Acetyltransf_1"/>
    <property type="match status" value="1"/>
</dbReference>
<dbReference type="InterPro" id="IPR051538">
    <property type="entry name" value="Acyl-CoA_Synth/Transferase"/>
</dbReference>
<dbReference type="SUPFAM" id="SSF56059">
    <property type="entry name" value="Glutathione synthetase ATP-binding domain-like"/>
    <property type="match status" value="1"/>
</dbReference>
<proteinExistence type="inferred from homology"/>
<dbReference type="Gene3D" id="3.40.630.30">
    <property type="match status" value="1"/>
</dbReference>
<dbReference type="RefSeq" id="WP_155440982.1">
    <property type="nucleotide sequence ID" value="NZ_WNLA01000016.1"/>
</dbReference>
<dbReference type="Gene3D" id="3.30.1490.20">
    <property type="entry name" value="ATP-grasp fold, A domain"/>
    <property type="match status" value="1"/>
</dbReference>
<dbReference type="GO" id="GO:0016747">
    <property type="term" value="F:acyltransferase activity, transferring groups other than amino-acyl groups"/>
    <property type="evidence" value="ECO:0007669"/>
    <property type="project" value="InterPro"/>
</dbReference>
<dbReference type="Pfam" id="PF19045">
    <property type="entry name" value="Ligase_CoA_2"/>
    <property type="match status" value="1"/>
</dbReference>
<dbReference type="Gene3D" id="3.40.50.261">
    <property type="entry name" value="Succinyl-CoA synthetase domains"/>
    <property type="match status" value="2"/>
</dbReference>
<dbReference type="PROSITE" id="PS50975">
    <property type="entry name" value="ATP_GRASP"/>
    <property type="match status" value="1"/>
</dbReference>
<comment type="similarity">
    <text evidence="4">In the N-terminal section; belongs to the acetate CoA ligase alpha subunit family.</text>
</comment>
<dbReference type="InterPro" id="IPR036291">
    <property type="entry name" value="NAD(P)-bd_dom_sf"/>
</dbReference>
<accession>A0A6L6Q4J5</accession>
<evidence type="ECO:0000259" key="6">
    <source>
        <dbReference type="PROSITE" id="PS50975"/>
    </source>
</evidence>
<evidence type="ECO:0000256" key="4">
    <source>
        <dbReference type="ARBA" id="ARBA00060888"/>
    </source>
</evidence>
<dbReference type="EMBL" id="WNLA01000016">
    <property type="protein sequence ID" value="MTW04630.1"/>
    <property type="molecule type" value="Genomic_DNA"/>
</dbReference>
<dbReference type="InterPro" id="IPR016181">
    <property type="entry name" value="Acyl_CoA_acyltransferase"/>
</dbReference>
<dbReference type="GO" id="GO:0043758">
    <property type="term" value="F:acetate-CoA ligase (ADP-forming) activity"/>
    <property type="evidence" value="ECO:0007669"/>
    <property type="project" value="InterPro"/>
</dbReference>
<keyword evidence="3 5" id="KW-0067">ATP-binding</keyword>
<dbReference type="PANTHER" id="PTHR43334:SF1">
    <property type="entry name" value="3-HYDROXYPROPIONATE--COA LIGASE [ADP-FORMING]"/>
    <property type="match status" value="1"/>
</dbReference>
<dbReference type="InterPro" id="IPR032875">
    <property type="entry name" value="Succ_CoA_lig_flav_dom"/>
</dbReference>
<protein>
    <submittedName>
        <fullName evidence="8">GNAT family N-acetyltransferase</fullName>
    </submittedName>
</protein>
<dbReference type="InterPro" id="IPR003781">
    <property type="entry name" value="CoA-bd"/>
</dbReference>
<keyword evidence="9" id="KW-1185">Reference proteome</keyword>
<evidence type="ECO:0000313" key="8">
    <source>
        <dbReference type="EMBL" id="MTW04630.1"/>
    </source>
</evidence>
<comment type="caution">
    <text evidence="8">The sequence shown here is derived from an EMBL/GenBank/DDBJ whole genome shotgun (WGS) entry which is preliminary data.</text>
</comment>
<keyword evidence="1" id="KW-0436">Ligase</keyword>
<dbReference type="InterPro" id="IPR011761">
    <property type="entry name" value="ATP-grasp"/>
</dbReference>
<evidence type="ECO:0000313" key="9">
    <source>
        <dbReference type="Proteomes" id="UP000484015"/>
    </source>
</evidence>
<dbReference type="InterPro" id="IPR043938">
    <property type="entry name" value="Ligase_CoA_dom"/>
</dbReference>
<evidence type="ECO:0000256" key="5">
    <source>
        <dbReference type="PROSITE-ProRule" id="PRU00409"/>
    </source>
</evidence>
<dbReference type="Pfam" id="PF13549">
    <property type="entry name" value="ATP-grasp_5"/>
    <property type="match status" value="1"/>
</dbReference>
<dbReference type="Gene3D" id="3.40.50.720">
    <property type="entry name" value="NAD(P)-binding Rossmann-like Domain"/>
    <property type="match status" value="1"/>
</dbReference>
<evidence type="ECO:0000256" key="3">
    <source>
        <dbReference type="ARBA" id="ARBA00022840"/>
    </source>
</evidence>
<name>A0A6L6Q4J5_9BURK</name>
<dbReference type="InterPro" id="IPR013815">
    <property type="entry name" value="ATP_grasp_subdomain_1"/>
</dbReference>
<dbReference type="FunFam" id="3.30.1490.20:FF:000020">
    <property type="entry name" value="Protein lysine acetyltransferase"/>
    <property type="match status" value="1"/>
</dbReference>
<organism evidence="8 9">
    <name type="scientific">Pseudoduganella ginsengisoli</name>
    <dbReference type="NCBI Taxonomy" id="1462440"/>
    <lineage>
        <taxon>Bacteria</taxon>
        <taxon>Pseudomonadati</taxon>
        <taxon>Pseudomonadota</taxon>
        <taxon>Betaproteobacteria</taxon>
        <taxon>Burkholderiales</taxon>
        <taxon>Oxalobacteraceae</taxon>
        <taxon>Telluria group</taxon>
        <taxon>Pseudoduganella</taxon>
    </lineage>
</organism>
<dbReference type="SUPFAM" id="SSF52210">
    <property type="entry name" value="Succinyl-CoA synthetase domains"/>
    <property type="match status" value="2"/>
</dbReference>
<dbReference type="SMART" id="SM00881">
    <property type="entry name" value="CoA_binding"/>
    <property type="match status" value="1"/>
</dbReference>
<dbReference type="GO" id="GO:0046872">
    <property type="term" value="F:metal ion binding"/>
    <property type="evidence" value="ECO:0007669"/>
    <property type="project" value="InterPro"/>
</dbReference>
<dbReference type="AlphaFoldDB" id="A0A6L6Q4J5"/>
<dbReference type="InterPro" id="IPR000182">
    <property type="entry name" value="GNAT_dom"/>
</dbReference>
<dbReference type="PROSITE" id="PS51186">
    <property type="entry name" value="GNAT"/>
    <property type="match status" value="1"/>
</dbReference>
<keyword evidence="8" id="KW-0808">Transferase</keyword>
<keyword evidence="2 5" id="KW-0547">Nucleotide-binding</keyword>
<dbReference type="Pfam" id="PF13607">
    <property type="entry name" value="Succ_CoA_lig"/>
    <property type="match status" value="1"/>
</dbReference>
<dbReference type="SUPFAM" id="SSF55729">
    <property type="entry name" value="Acyl-CoA N-acyltransferases (Nat)"/>
    <property type="match status" value="1"/>
</dbReference>
<dbReference type="PANTHER" id="PTHR43334">
    <property type="entry name" value="ACETATE--COA LIGASE [ADP-FORMING]"/>
    <property type="match status" value="1"/>
</dbReference>
<evidence type="ECO:0000256" key="2">
    <source>
        <dbReference type="ARBA" id="ARBA00022741"/>
    </source>
</evidence>
<dbReference type="Pfam" id="PF13380">
    <property type="entry name" value="CoA_binding_2"/>
    <property type="match status" value="1"/>
</dbReference>
<dbReference type="Gene3D" id="3.30.470.20">
    <property type="entry name" value="ATP-grasp fold, B domain"/>
    <property type="match status" value="1"/>
</dbReference>
<dbReference type="Proteomes" id="UP000484015">
    <property type="component" value="Unassembled WGS sequence"/>
</dbReference>
<dbReference type="SUPFAM" id="SSF51735">
    <property type="entry name" value="NAD(P)-binding Rossmann-fold domains"/>
    <property type="match status" value="1"/>
</dbReference>
<sequence>MTIRNLNFLFAPRSVAVIGATERPGSVGATVLRNVLAGGFGGPIYPVNPKHQTVGGRRCYHAVAALPEAPDLALICTSPTTVPDLISQLGERGTRAAIVMTAGLGAPAGRHGHTLRQAMLHAAQPHLLRILGPNCVGLLAPHIGLNASFAQAGSTPGSLAMVSQSGAMVAAVLDWAAARGIGFSAFVSLGDCSDVDVADVLDYLAGDAETHAILLYLEGIGNARKFMSAARSAARCKPTLVLKAGRVPEGARAAATHTGALAGTDLVCDAAIRRAGMLRVASTEELFEAAETLAQPHPLRGRRLAIMTNGGGPGVMAADALVAGGGELAQLGHATLERLASGLPSNWSYSNPVDIIGDAPPERYAHALRELLAADEADAVLLIHAPTAIVPAGRIAQELAPLLQQRQRLVLCCWMGGASVEQAAELTRKAGAPVFATPEAAVEAFLQLSSYARNQRLLMEVPSSRCGPHADTVAARALVRRMLAAGCLSMGETDAKALLEAYGIPVVPTRAVPDDDAALNAAAEIGYPVVVKVLSPDVPHKSDVGGVVLDIDHEDALRNALSAIRSRLAALRPEARIAGYSVQKMVRRRQARELIAGIASDPVFGPVLLFGHGGVDVEAVADQAVALPPLNHVLAADLVSRTRVARLLGATRGAPAANMEAVYDVLVRLSQLVIDLPEVVELDVNPLLADSSGALALDARVRLAPAAEGNVRQLAIMPYPEHLEQRCTWQGEPLLLRPIRPEDGAAHQLFFSRLTAEDVRFRMFTSVSALSPAQLARFTQIDYAREMAFVAIREHEGAPDETLGVVRVVADPDHVRGEFAVTVRSDLKGRGLGRLLMEMLIGYCRASGLSEIIGEALLDNERLLELARALGFSSRHSGAGTVLLSLRLADGTGAGKTEHPAAK</sequence>
<reference evidence="8 9" key="1">
    <citation type="submission" date="2019-11" db="EMBL/GenBank/DDBJ databases">
        <title>Type strains purchased from KCTC, JCM and DSMZ.</title>
        <authorList>
            <person name="Lu H."/>
        </authorList>
    </citation>
    <scope>NUCLEOTIDE SEQUENCE [LARGE SCALE GENOMIC DNA]</scope>
    <source>
        <strain evidence="8 9">KCTC 42409</strain>
    </source>
</reference>
<feature type="domain" description="N-acetyltransferase" evidence="7">
    <location>
        <begin position="734"/>
        <end position="889"/>
    </location>
</feature>